<dbReference type="RefSeq" id="WP_054537284.1">
    <property type="nucleotide sequence ID" value="NZ_LGKP01000042.1"/>
</dbReference>
<evidence type="ECO:0000313" key="2">
    <source>
        <dbReference type="EMBL" id="KPL79941.1"/>
    </source>
</evidence>
<evidence type="ECO:0000313" key="3">
    <source>
        <dbReference type="Proteomes" id="UP000050277"/>
    </source>
</evidence>
<organism evidence="2 3">
    <name type="scientific">Herpetosiphon geysericola</name>
    <dbReference type="NCBI Taxonomy" id="70996"/>
    <lineage>
        <taxon>Bacteria</taxon>
        <taxon>Bacillati</taxon>
        <taxon>Chloroflexota</taxon>
        <taxon>Chloroflexia</taxon>
        <taxon>Herpetosiphonales</taxon>
        <taxon>Herpetosiphonaceae</taxon>
        <taxon>Herpetosiphon</taxon>
    </lineage>
</organism>
<dbReference type="AlphaFoldDB" id="A0A0P6XC92"/>
<keyword evidence="3" id="KW-1185">Reference proteome</keyword>
<dbReference type="InterPro" id="IPR007421">
    <property type="entry name" value="Schlafen_AlbA_2_dom"/>
</dbReference>
<comment type="caution">
    <text evidence="2">The sequence shown here is derived from an EMBL/GenBank/DDBJ whole genome shotgun (WGS) entry which is preliminary data.</text>
</comment>
<reference evidence="2 3" key="1">
    <citation type="submission" date="2015-07" db="EMBL/GenBank/DDBJ databases">
        <title>Whole genome sequence of Herpetosiphon geysericola DSM 7119.</title>
        <authorList>
            <person name="Hemp J."/>
            <person name="Ward L.M."/>
            <person name="Pace L.A."/>
            <person name="Fischer W.W."/>
        </authorList>
    </citation>
    <scope>NUCLEOTIDE SEQUENCE [LARGE SCALE GENOMIC DNA]</scope>
    <source>
        <strain evidence="2 3">DSM 7119</strain>
    </source>
</reference>
<dbReference type="Pfam" id="PF04326">
    <property type="entry name" value="SLFN_AlbA_2"/>
    <property type="match status" value="1"/>
</dbReference>
<proteinExistence type="predicted"/>
<evidence type="ECO:0000259" key="1">
    <source>
        <dbReference type="Pfam" id="PF04326"/>
    </source>
</evidence>
<protein>
    <recommendedName>
        <fullName evidence="1">Schlafen AlbA-2 domain-containing protein</fullName>
    </recommendedName>
</protein>
<dbReference type="OrthoDB" id="9768354at2"/>
<gene>
    <name evidence="2" type="ORF">SE18_25445</name>
</gene>
<sequence>MWIPKSEYELQQAIDQGLDESSIFDAKREIATKSKSIAIDIAAMANDGGVIIYGIGEDEHGRPNQLVPIDLKGAADRLTRIVQTCLQEPPQIHISTIRSDIDPAKGYLVVVVPPSPRAPHQVVVDKELRFYGRDTRNNIPLGEGQIAQLYRRRQEAEQDRSSLMGNLVHEFAVAPHPDYAFLYLGIWPILAAEGLMDQIVRTQDEQHDSVFFAKLLGQAQQYQAIPSGYYPEFHQPSSIHRTTKGWLMTLHDQDRGKPGRRYDSALDLDVHDNGHARLFCGRAASQVNGTLQLFEGTVAGLTTHFLWTMGQIYSRAGYVGTVDVGIMVTGMKGALSNALANTLAEPTRMTEDVYTRTTRISTIGLTEASRNVARTLVMPLVRASTRSLRDPFLDR</sequence>
<feature type="domain" description="Schlafen AlbA-2" evidence="1">
    <location>
        <begin position="20"/>
        <end position="139"/>
    </location>
</feature>
<accession>A0A0P6XC92</accession>
<dbReference type="InterPro" id="IPR038461">
    <property type="entry name" value="Schlafen_AlbA_2_dom_sf"/>
</dbReference>
<dbReference type="Proteomes" id="UP000050277">
    <property type="component" value="Unassembled WGS sequence"/>
</dbReference>
<name>A0A0P6XC92_9CHLR</name>
<dbReference type="EMBL" id="LGKP01000042">
    <property type="protein sequence ID" value="KPL79941.1"/>
    <property type="molecule type" value="Genomic_DNA"/>
</dbReference>
<dbReference type="Gene3D" id="3.30.950.30">
    <property type="entry name" value="Schlafen, AAA domain"/>
    <property type="match status" value="1"/>
</dbReference>